<dbReference type="PANTHER" id="PTHR23187:SF3">
    <property type="entry name" value="SUMO-INTERACTING MOTIF-CONTAINING PROTEIN 1"/>
    <property type="match status" value="1"/>
</dbReference>
<feature type="region of interest" description="Disordered" evidence="1">
    <location>
        <begin position="462"/>
        <end position="489"/>
    </location>
</feature>
<reference evidence="2 3" key="1">
    <citation type="submission" date="2021-05" db="EMBL/GenBank/DDBJ databases">
        <authorList>
            <person name="Zahm M."/>
            <person name="Klopp C."/>
            <person name="Cabau C."/>
            <person name="Kuhl H."/>
            <person name="Suciu R."/>
            <person name="Ciorpac M."/>
            <person name="Holostenco D."/>
            <person name="Gessner J."/>
            <person name="Wuertz S."/>
            <person name="Hohne C."/>
            <person name="Stock M."/>
            <person name="Gislard M."/>
            <person name="Lluch J."/>
            <person name="Milhes M."/>
            <person name="Lampietro C."/>
            <person name="Lopez Roques C."/>
            <person name="Donnadieu C."/>
            <person name="Du K."/>
            <person name="Schartl M."/>
            <person name="Guiguen Y."/>
        </authorList>
    </citation>
    <scope>NUCLEOTIDE SEQUENCE [LARGE SCALE GENOMIC DNA]</scope>
    <source>
        <strain evidence="2">Hh-F2</strain>
        <tissue evidence="2">Blood</tissue>
    </source>
</reference>
<feature type="compositionally biased region" description="Low complexity" evidence="1">
    <location>
        <begin position="363"/>
        <end position="376"/>
    </location>
</feature>
<evidence type="ECO:0000313" key="2">
    <source>
        <dbReference type="EMBL" id="KAK6475883.1"/>
    </source>
</evidence>
<dbReference type="PANTHER" id="PTHR23187">
    <property type="entry name" value="FLJ44216 PROTEIN-RELATED"/>
    <property type="match status" value="1"/>
</dbReference>
<gene>
    <name evidence="2" type="ORF">HHUSO_G23858</name>
</gene>
<feature type="compositionally biased region" description="Polar residues" evidence="1">
    <location>
        <begin position="251"/>
        <end position="264"/>
    </location>
</feature>
<dbReference type="InterPro" id="IPR052119">
    <property type="entry name" value="ElonginBC-PRC2_ViralRestrict"/>
</dbReference>
<feature type="region of interest" description="Disordered" evidence="1">
    <location>
        <begin position="48"/>
        <end position="146"/>
    </location>
</feature>
<feature type="compositionally biased region" description="Polar residues" evidence="1">
    <location>
        <begin position="202"/>
        <end position="212"/>
    </location>
</feature>
<accession>A0ABR0YTI2</accession>
<feature type="compositionally biased region" description="Acidic residues" evidence="1">
    <location>
        <begin position="467"/>
        <end position="483"/>
    </location>
</feature>
<dbReference type="Proteomes" id="UP001369086">
    <property type="component" value="Unassembled WGS sequence"/>
</dbReference>
<feature type="compositionally biased region" description="Low complexity" evidence="1">
    <location>
        <begin position="122"/>
        <end position="136"/>
    </location>
</feature>
<feature type="compositionally biased region" description="Basic and acidic residues" evidence="1">
    <location>
        <begin position="213"/>
        <end position="239"/>
    </location>
</feature>
<dbReference type="EMBL" id="JAHFZB010000023">
    <property type="protein sequence ID" value="KAK6475883.1"/>
    <property type="molecule type" value="Genomic_DNA"/>
</dbReference>
<sequence length="870" mass="97832">MSAIIDISSGSEEEPDLEIVGVFKRVCNCKKSAGIKYVSRNVIDLTQNDNDRGRHRHRKSSSDLTVEVVDLSKCSSPTESSRGQQSPLSSENVLTILSEEEEEEEVNPKVNESPAATSSMQPPDLGLSGSCSLSDLPDTDISSPTLPQYQFMEDSQSEILWSPKHQNESYSSGAEKEDPFELCSRGTKLLHSIAAPGVGTDQPCSSDTNSAEPQEKSMEPSEVDCQRGLDTKEPQDRQSKTPSPSHELDESTNGPFTVSCSSGNRAAISSEDKQGECRESSSKRWQPEGSTDKLLCLQCSIKNLPTDTKQPSGHSLTEQQQGSPNCSSQIGSSFNEQKAVEASSPTSTDILAGDSPDWLMDCDLPSPQLDSPDSLPFVDEMESYSKPWNSLSDGKASPLRSPPLLRREVDGEEDKAMSECYSSVETEQELEEEPEQDIYYIDRAKRKRLSLLTGMPIQHMLPWRMTEEEEDQDDDDGSDLSEEEAPREPISQRRLRLALCTIEESYPQATLQFLFDFMSPRYYPPADTVNHVLREILLNSDSPILAEEAYTLLMKIQLFHPADLSTVQWDWELLSSVMDEKDHMKSQSLTTGPLFLQYVVQTLEDDFQRRVGQQSLQLSIVKAMLSCDRKFTHVRDVVDWLIGAVTNITTQEKKKKTGDDYRLKMVCLLQKMLALAVEVDRSPTCSSNKLSEEMFQSFFGSALRRHHIVQLLNTMESQLLCCKLLELLLGYACPLRTQLHMSLGLILHFLRHAELPSDTTGGAEERWQRWDDLLNLLVLLFHSYQEVTNGYLRVSITERAKHYGTRPAVIEEDKITEMEVESDLDIFRSRVSKDLGEPLNLQLEERFSQLQALLLNSITGKNKYTCILLM</sequence>
<feature type="compositionally biased region" description="Polar residues" evidence="1">
    <location>
        <begin position="305"/>
        <end position="336"/>
    </location>
</feature>
<evidence type="ECO:0000256" key="1">
    <source>
        <dbReference type="SAM" id="MobiDB-lite"/>
    </source>
</evidence>
<feature type="region of interest" description="Disordered" evidence="1">
    <location>
        <begin position="194"/>
        <end position="290"/>
    </location>
</feature>
<name>A0ABR0YTI2_HUSHU</name>
<comment type="caution">
    <text evidence="2">The sequence shown here is derived from an EMBL/GenBank/DDBJ whole genome shotgun (WGS) entry which is preliminary data.</text>
</comment>
<feature type="compositionally biased region" description="Basic and acidic residues" evidence="1">
    <location>
        <begin position="270"/>
        <end position="286"/>
    </location>
</feature>
<keyword evidence="3" id="KW-1185">Reference proteome</keyword>
<proteinExistence type="predicted"/>
<feature type="compositionally biased region" description="Basic and acidic residues" evidence="1">
    <location>
        <begin position="405"/>
        <end position="414"/>
    </location>
</feature>
<evidence type="ECO:0000313" key="3">
    <source>
        <dbReference type="Proteomes" id="UP001369086"/>
    </source>
</evidence>
<feature type="compositionally biased region" description="Polar residues" evidence="1">
    <location>
        <begin position="73"/>
        <end position="95"/>
    </location>
</feature>
<protein>
    <submittedName>
        <fullName evidence="2">SUMO-interacting motif-containing protein 1-like</fullName>
    </submittedName>
</protein>
<feature type="region of interest" description="Disordered" evidence="1">
    <location>
        <begin position="305"/>
        <end position="414"/>
    </location>
</feature>
<organism evidence="2 3">
    <name type="scientific">Huso huso</name>
    <name type="common">Beluga</name>
    <name type="synonym">Acipenser huso</name>
    <dbReference type="NCBI Taxonomy" id="61971"/>
    <lineage>
        <taxon>Eukaryota</taxon>
        <taxon>Metazoa</taxon>
        <taxon>Chordata</taxon>
        <taxon>Craniata</taxon>
        <taxon>Vertebrata</taxon>
        <taxon>Euteleostomi</taxon>
        <taxon>Actinopterygii</taxon>
        <taxon>Chondrostei</taxon>
        <taxon>Acipenseriformes</taxon>
        <taxon>Acipenseridae</taxon>
        <taxon>Huso</taxon>
    </lineage>
</organism>